<dbReference type="InterPro" id="IPR003812">
    <property type="entry name" value="Fido"/>
</dbReference>
<keyword evidence="3" id="KW-1185">Reference proteome</keyword>
<dbReference type="PANTHER" id="PTHR13504">
    <property type="entry name" value="FIDO DOMAIN-CONTAINING PROTEIN DDB_G0283145"/>
    <property type="match status" value="1"/>
</dbReference>
<dbReference type="RefSeq" id="WP_173129788.1">
    <property type="nucleotide sequence ID" value="NZ_JABRWJ010000008.1"/>
</dbReference>
<dbReference type="Pfam" id="PF02661">
    <property type="entry name" value="Fic"/>
    <property type="match status" value="1"/>
</dbReference>
<comment type="caution">
    <text evidence="2">The sequence shown here is derived from an EMBL/GenBank/DDBJ whole genome shotgun (WGS) entry which is preliminary data.</text>
</comment>
<name>A0ABX2EPK6_9BURK</name>
<organism evidence="2 3">
    <name type="scientific">Pseudaquabacterium terrae</name>
    <dbReference type="NCBI Taxonomy" id="2732868"/>
    <lineage>
        <taxon>Bacteria</taxon>
        <taxon>Pseudomonadati</taxon>
        <taxon>Pseudomonadota</taxon>
        <taxon>Betaproteobacteria</taxon>
        <taxon>Burkholderiales</taxon>
        <taxon>Sphaerotilaceae</taxon>
        <taxon>Pseudaquabacterium</taxon>
    </lineage>
</organism>
<evidence type="ECO:0000313" key="3">
    <source>
        <dbReference type="Proteomes" id="UP000737171"/>
    </source>
</evidence>
<sequence>MATSPTTALPHWDANSPTLLANLALIDAAVHDDAARRVTPTLKRMREWHTVMMHGLDAGDPTYVGRFRGMPGFPALAEDVEIAGILGTPYADVDAEARAFESRVQAVVAALDAMYATPATLDDDGREAVIELAAYAHGEWVRIHPFINGNGRTSRIWANLIMQRYGMPPVLALRPRPAGRGYANAASACMNRDLAPLAAYLRKAYDAVVGAAKPGKAMPATKVVARKAPAKKRGSK</sequence>
<gene>
    <name evidence="2" type="ORF">HLB44_26435</name>
</gene>
<accession>A0ABX2EPK6</accession>
<dbReference type="Gene3D" id="1.10.3290.10">
    <property type="entry name" value="Fido-like domain"/>
    <property type="match status" value="1"/>
</dbReference>
<evidence type="ECO:0000259" key="1">
    <source>
        <dbReference type="PROSITE" id="PS51459"/>
    </source>
</evidence>
<dbReference type="EMBL" id="JABRWJ010000008">
    <property type="protein sequence ID" value="NRF70548.1"/>
    <property type="molecule type" value="Genomic_DNA"/>
</dbReference>
<evidence type="ECO:0000313" key="2">
    <source>
        <dbReference type="EMBL" id="NRF70548.1"/>
    </source>
</evidence>
<dbReference type="PANTHER" id="PTHR13504:SF38">
    <property type="entry name" value="FIDO DOMAIN-CONTAINING PROTEIN"/>
    <property type="match status" value="1"/>
</dbReference>
<dbReference type="InterPro" id="IPR036597">
    <property type="entry name" value="Fido-like_dom_sf"/>
</dbReference>
<feature type="domain" description="Fido" evidence="1">
    <location>
        <begin position="40"/>
        <end position="203"/>
    </location>
</feature>
<reference evidence="2 3" key="1">
    <citation type="submission" date="2020-05" db="EMBL/GenBank/DDBJ databases">
        <title>Aquincola sp. isolate from soil.</title>
        <authorList>
            <person name="Han J."/>
            <person name="Kim D.-U."/>
        </authorList>
    </citation>
    <scope>NUCLEOTIDE SEQUENCE [LARGE SCALE GENOMIC DNA]</scope>
    <source>
        <strain evidence="2 3">S2</strain>
    </source>
</reference>
<protein>
    <submittedName>
        <fullName evidence="2">Fic family protein</fullName>
    </submittedName>
</protein>
<dbReference type="PROSITE" id="PS51459">
    <property type="entry name" value="FIDO"/>
    <property type="match status" value="1"/>
</dbReference>
<dbReference type="InterPro" id="IPR040198">
    <property type="entry name" value="Fido_containing"/>
</dbReference>
<dbReference type="SUPFAM" id="SSF140931">
    <property type="entry name" value="Fic-like"/>
    <property type="match status" value="1"/>
</dbReference>
<proteinExistence type="predicted"/>
<dbReference type="Proteomes" id="UP000737171">
    <property type="component" value="Unassembled WGS sequence"/>
</dbReference>